<proteinExistence type="predicted"/>
<dbReference type="PANTHER" id="PTHR37314">
    <property type="entry name" value="SLR0142 PROTEIN"/>
    <property type="match status" value="1"/>
</dbReference>
<organism evidence="2 3">
    <name type="scientific">Nonomuraea fuscirosea</name>
    <dbReference type="NCBI Taxonomy" id="1291556"/>
    <lineage>
        <taxon>Bacteria</taxon>
        <taxon>Bacillati</taxon>
        <taxon>Actinomycetota</taxon>
        <taxon>Actinomycetes</taxon>
        <taxon>Streptosporangiales</taxon>
        <taxon>Streptosporangiaceae</taxon>
        <taxon>Nonomuraea</taxon>
    </lineage>
</organism>
<accession>A0A2T0MTA4</accession>
<feature type="transmembrane region" description="Helical" evidence="1">
    <location>
        <begin position="162"/>
        <end position="181"/>
    </location>
</feature>
<dbReference type="Proteomes" id="UP000238312">
    <property type="component" value="Unassembled WGS sequence"/>
</dbReference>
<name>A0A2T0MTA4_9ACTN</name>
<dbReference type="AlphaFoldDB" id="A0A2T0MTA4"/>
<feature type="transmembrane region" description="Helical" evidence="1">
    <location>
        <begin position="193"/>
        <end position="217"/>
    </location>
</feature>
<keyword evidence="1" id="KW-0812">Transmembrane</keyword>
<feature type="transmembrane region" description="Helical" evidence="1">
    <location>
        <begin position="52"/>
        <end position="75"/>
    </location>
</feature>
<comment type="caution">
    <text evidence="2">The sequence shown here is derived from an EMBL/GenBank/DDBJ whole genome shotgun (WGS) entry which is preliminary data.</text>
</comment>
<keyword evidence="3" id="KW-1185">Reference proteome</keyword>
<dbReference type="PANTHER" id="PTHR37314:SF4">
    <property type="entry name" value="UPF0700 TRANSMEMBRANE PROTEIN YOAK"/>
    <property type="match status" value="1"/>
</dbReference>
<reference evidence="2 3" key="1">
    <citation type="submission" date="2018-03" db="EMBL/GenBank/DDBJ databases">
        <title>Genomic Encyclopedia of Type Strains, Phase III (KMG-III): the genomes of soil and plant-associated and newly described type strains.</title>
        <authorList>
            <person name="Whitman W."/>
        </authorList>
    </citation>
    <scope>NUCLEOTIDE SEQUENCE [LARGE SCALE GENOMIC DNA]</scope>
    <source>
        <strain evidence="2 3">CGMCC 4.7104</strain>
    </source>
</reference>
<feature type="transmembrane region" description="Helical" evidence="1">
    <location>
        <begin position="223"/>
        <end position="239"/>
    </location>
</feature>
<dbReference type="EMBL" id="PVNG01000014">
    <property type="protein sequence ID" value="PRX61835.1"/>
    <property type="molecule type" value="Genomic_DNA"/>
</dbReference>
<dbReference type="Pfam" id="PF06912">
    <property type="entry name" value="DUF1275"/>
    <property type="match status" value="1"/>
</dbReference>
<dbReference type="RefSeq" id="WP_106245723.1">
    <property type="nucleotide sequence ID" value="NZ_JBFAIL010000007.1"/>
</dbReference>
<gene>
    <name evidence="2" type="ORF">B0I32_114204</name>
</gene>
<evidence type="ECO:0000313" key="3">
    <source>
        <dbReference type="Proteomes" id="UP000238312"/>
    </source>
</evidence>
<sequence>MLHGNRVSVLSLALTSGAVDAFTFLALGQVFTSNMTGNLVLLGVSAGHGRLADAVGSVVALIAFTCGLGAAFRFLGRLTGWSARIRVAVGVELVLLAGLAAVWALAQIPGSVLAQAMNPAPADGSQPAMQDAGQAVAEGVRLAMIAAAAVAMGVQSAVTHRLHTFVGSTTFITGALTSSLFRHLTPGTGEPHLAGLIAVLLALAGGAAVTTLCVWLLPAAAPVIALAGVATALVSSAFVRPPPAPPP</sequence>
<dbReference type="InterPro" id="IPR010699">
    <property type="entry name" value="DUF1275"/>
</dbReference>
<evidence type="ECO:0000256" key="1">
    <source>
        <dbReference type="SAM" id="Phobius"/>
    </source>
</evidence>
<evidence type="ECO:0000313" key="2">
    <source>
        <dbReference type="EMBL" id="PRX61835.1"/>
    </source>
</evidence>
<keyword evidence="1" id="KW-1133">Transmembrane helix</keyword>
<protein>
    <submittedName>
        <fullName evidence="2">Uncharacterized membrane protein YoaK (UPF0700 family)</fullName>
    </submittedName>
</protein>
<feature type="transmembrane region" description="Helical" evidence="1">
    <location>
        <begin position="87"/>
        <end position="106"/>
    </location>
</feature>
<dbReference type="OrthoDB" id="4272751at2"/>
<keyword evidence="1" id="KW-0472">Membrane</keyword>